<dbReference type="PANTHER" id="PTHR12825:SF0">
    <property type="entry name" value="VESICLE TRANSPORT PROTEIN SEC20"/>
    <property type="match status" value="1"/>
</dbReference>
<feature type="region of interest" description="Disordered" evidence="11">
    <location>
        <begin position="37"/>
        <end position="65"/>
    </location>
</feature>
<dbReference type="GO" id="GO:0031201">
    <property type="term" value="C:SNARE complex"/>
    <property type="evidence" value="ECO:0007669"/>
    <property type="project" value="TreeGrafter"/>
</dbReference>
<feature type="compositionally biased region" description="Acidic residues" evidence="11">
    <location>
        <begin position="394"/>
        <end position="404"/>
    </location>
</feature>
<reference evidence="13" key="2">
    <citation type="submission" date="2023-06" db="EMBL/GenBank/DDBJ databases">
        <authorList>
            <consortium name="Lawrence Berkeley National Laboratory"/>
            <person name="Haridas S."/>
            <person name="Hensen N."/>
            <person name="Bonometti L."/>
            <person name="Westerberg I."/>
            <person name="Brannstrom I.O."/>
            <person name="Guillou S."/>
            <person name="Cros-Aarteil S."/>
            <person name="Calhoun S."/>
            <person name="Kuo A."/>
            <person name="Mondo S."/>
            <person name="Pangilinan J."/>
            <person name="Riley R."/>
            <person name="LaButti K."/>
            <person name="Andreopoulos B."/>
            <person name="Lipzen A."/>
            <person name="Chen C."/>
            <person name="Yanf M."/>
            <person name="Daum C."/>
            <person name="Ng V."/>
            <person name="Clum A."/>
            <person name="Steindorff A."/>
            <person name="Ohm R."/>
            <person name="Martin F."/>
            <person name="Silar P."/>
            <person name="Natvig D."/>
            <person name="Lalanne C."/>
            <person name="Gautier V."/>
            <person name="Ament-velasquez S.L."/>
            <person name="Kruys A."/>
            <person name="Hutchinson M.I."/>
            <person name="Powell A.J."/>
            <person name="Barry K."/>
            <person name="Miller A.N."/>
            <person name="Grigoriev I.V."/>
            <person name="Debuchy R."/>
            <person name="Gladieux P."/>
            <person name="Thoren M.H."/>
            <person name="Johannesson H."/>
        </authorList>
    </citation>
    <scope>NUCLEOTIDE SEQUENCE</scope>
    <source>
        <strain evidence="13">CBS 232.78</strain>
    </source>
</reference>
<dbReference type="Pfam" id="PF03908">
    <property type="entry name" value="Sec20"/>
    <property type="match status" value="1"/>
</dbReference>
<evidence type="ECO:0000259" key="12">
    <source>
        <dbReference type="Pfam" id="PF03908"/>
    </source>
</evidence>
<sequence>MASFEALQDRLAALQETTGQLKELIERLATLKFQPGSVPMSSSFSSFDDKASEKNGEGGSGNNVAAELSTEISQVLREEEEDLELLQEEIIDLRAGRETEHNKARLKEGAQRLEGELKRCRTSFRRAQLAARRSMESAQKLERELLLASYVATASVGLQKEQQQQQSNTSGGGGEQKRLFTARDRRRIREKGAASGTNRDVVDASSDVTEALRRTHALVAGEVAKSASAAQTLALSSAALKELEQTYEGVDTLLARSTALLGTLLAGQKSDTWYLRQAFRMLLFTLAWLVFRRFLYGPLWWVLWLPLRTSWRAGKAVSNNLASSSPPSSSSSSGARMEVHSPGQEDGSRVVGMAEEGAVPTVQVMDHRGKASRGDGGDPDSMVEKVARIIEDNLPPDEQEEELDDARRAAAENLTNSEAEKNLPNPMKRMWEEGEAPPSKEPDRFRDEL</sequence>
<dbReference type="InterPro" id="IPR005606">
    <property type="entry name" value="Sec20"/>
</dbReference>
<evidence type="ECO:0000256" key="2">
    <source>
        <dbReference type="ARBA" id="ARBA00022448"/>
    </source>
</evidence>
<dbReference type="AlphaFoldDB" id="A0AAE0P6Q3"/>
<evidence type="ECO:0000256" key="11">
    <source>
        <dbReference type="SAM" id="MobiDB-lite"/>
    </source>
</evidence>
<evidence type="ECO:0000256" key="10">
    <source>
        <dbReference type="SAM" id="Coils"/>
    </source>
</evidence>
<keyword evidence="2" id="KW-0813">Transport</keyword>
<keyword evidence="6" id="KW-1133">Transmembrane helix</keyword>
<proteinExistence type="inferred from homology"/>
<protein>
    <recommendedName>
        <fullName evidence="12">Sec20 C-terminal domain-containing protein</fullName>
    </recommendedName>
</protein>
<dbReference type="Proteomes" id="UP001285441">
    <property type="component" value="Unassembled WGS sequence"/>
</dbReference>
<keyword evidence="4" id="KW-0256">Endoplasmic reticulum</keyword>
<feature type="region of interest" description="Disordered" evidence="11">
    <location>
        <begin position="318"/>
        <end position="349"/>
    </location>
</feature>
<evidence type="ECO:0000256" key="1">
    <source>
        <dbReference type="ARBA" id="ARBA00004163"/>
    </source>
</evidence>
<keyword evidence="14" id="KW-1185">Reference proteome</keyword>
<evidence type="ECO:0000256" key="8">
    <source>
        <dbReference type="ARBA" id="ARBA00023136"/>
    </source>
</evidence>
<accession>A0AAE0P6Q3</accession>
<comment type="subcellular location">
    <subcellularLocation>
        <location evidence="1">Endoplasmic reticulum membrane</location>
        <topology evidence="1">Single-pass type IV membrane protein</topology>
    </subcellularLocation>
</comment>
<evidence type="ECO:0000313" key="13">
    <source>
        <dbReference type="EMBL" id="KAK3394294.1"/>
    </source>
</evidence>
<dbReference type="EMBL" id="JAULSW010000001">
    <property type="protein sequence ID" value="KAK3394294.1"/>
    <property type="molecule type" value="Genomic_DNA"/>
</dbReference>
<feature type="domain" description="Sec20 C-terminal" evidence="12">
    <location>
        <begin position="205"/>
        <end position="293"/>
    </location>
</feature>
<dbReference type="GO" id="GO:0005484">
    <property type="term" value="F:SNAP receptor activity"/>
    <property type="evidence" value="ECO:0007669"/>
    <property type="project" value="InterPro"/>
</dbReference>
<feature type="region of interest" description="Disordered" evidence="11">
    <location>
        <begin position="160"/>
        <end position="200"/>
    </location>
</feature>
<evidence type="ECO:0000256" key="4">
    <source>
        <dbReference type="ARBA" id="ARBA00022824"/>
    </source>
</evidence>
<organism evidence="13 14">
    <name type="scientific">Podospora didyma</name>
    <dbReference type="NCBI Taxonomy" id="330526"/>
    <lineage>
        <taxon>Eukaryota</taxon>
        <taxon>Fungi</taxon>
        <taxon>Dikarya</taxon>
        <taxon>Ascomycota</taxon>
        <taxon>Pezizomycotina</taxon>
        <taxon>Sordariomycetes</taxon>
        <taxon>Sordariomycetidae</taxon>
        <taxon>Sordariales</taxon>
        <taxon>Podosporaceae</taxon>
        <taxon>Podospora</taxon>
    </lineage>
</organism>
<feature type="compositionally biased region" description="Low complexity" evidence="11">
    <location>
        <begin position="323"/>
        <end position="333"/>
    </location>
</feature>
<comment type="caution">
    <text evidence="13">The sequence shown here is derived from an EMBL/GenBank/DDBJ whole genome shotgun (WGS) entry which is preliminary data.</text>
</comment>
<keyword evidence="7 10" id="KW-0175">Coiled coil</keyword>
<gene>
    <name evidence="13" type="ORF">B0H63DRAFT_460558</name>
</gene>
<keyword evidence="3" id="KW-0812">Transmembrane</keyword>
<evidence type="ECO:0000256" key="9">
    <source>
        <dbReference type="ARBA" id="ARBA00037934"/>
    </source>
</evidence>
<reference evidence="13" key="1">
    <citation type="journal article" date="2023" name="Mol. Phylogenet. Evol.">
        <title>Genome-scale phylogeny and comparative genomics of the fungal order Sordariales.</title>
        <authorList>
            <person name="Hensen N."/>
            <person name="Bonometti L."/>
            <person name="Westerberg I."/>
            <person name="Brannstrom I.O."/>
            <person name="Guillou S."/>
            <person name="Cros-Aarteil S."/>
            <person name="Calhoun S."/>
            <person name="Haridas S."/>
            <person name="Kuo A."/>
            <person name="Mondo S."/>
            <person name="Pangilinan J."/>
            <person name="Riley R."/>
            <person name="LaButti K."/>
            <person name="Andreopoulos B."/>
            <person name="Lipzen A."/>
            <person name="Chen C."/>
            <person name="Yan M."/>
            <person name="Daum C."/>
            <person name="Ng V."/>
            <person name="Clum A."/>
            <person name="Steindorff A."/>
            <person name="Ohm R.A."/>
            <person name="Martin F."/>
            <person name="Silar P."/>
            <person name="Natvig D.O."/>
            <person name="Lalanne C."/>
            <person name="Gautier V."/>
            <person name="Ament-Velasquez S.L."/>
            <person name="Kruys A."/>
            <person name="Hutchinson M.I."/>
            <person name="Powell A.J."/>
            <person name="Barry K."/>
            <person name="Miller A.N."/>
            <person name="Grigoriev I.V."/>
            <person name="Debuchy R."/>
            <person name="Gladieux P."/>
            <person name="Hiltunen Thoren M."/>
            <person name="Johannesson H."/>
        </authorList>
    </citation>
    <scope>NUCLEOTIDE SEQUENCE</scope>
    <source>
        <strain evidence="13">CBS 232.78</strain>
    </source>
</reference>
<name>A0AAE0P6Q3_9PEZI</name>
<feature type="compositionally biased region" description="Low complexity" evidence="11">
    <location>
        <begin position="160"/>
        <end position="169"/>
    </location>
</feature>
<evidence type="ECO:0000256" key="6">
    <source>
        <dbReference type="ARBA" id="ARBA00022989"/>
    </source>
</evidence>
<evidence type="ECO:0000256" key="3">
    <source>
        <dbReference type="ARBA" id="ARBA00022692"/>
    </source>
</evidence>
<evidence type="ECO:0000313" key="14">
    <source>
        <dbReference type="Proteomes" id="UP001285441"/>
    </source>
</evidence>
<evidence type="ECO:0000256" key="7">
    <source>
        <dbReference type="ARBA" id="ARBA00023054"/>
    </source>
</evidence>
<comment type="similarity">
    <text evidence="9">Belongs to the SEC20 family.</text>
</comment>
<evidence type="ECO:0000256" key="5">
    <source>
        <dbReference type="ARBA" id="ARBA00022892"/>
    </source>
</evidence>
<keyword evidence="8" id="KW-0472">Membrane</keyword>
<dbReference type="GO" id="GO:0006890">
    <property type="term" value="P:retrograde vesicle-mediated transport, Golgi to endoplasmic reticulum"/>
    <property type="evidence" value="ECO:0007669"/>
    <property type="project" value="InterPro"/>
</dbReference>
<dbReference type="InterPro" id="IPR056173">
    <property type="entry name" value="Sec20_C"/>
</dbReference>
<feature type="compositionally biased region" description="Basic and acidic residues" evidence="11">
    <location>
        <begin position="47"/>
        <end position="56"/>
    </location>
</feature>
<dbReference type="PANTHER" id="PTHR12825">
    <property type="entry name" value="BNIP1-RELATED"/>
    <property type="match status" value="1"/>
</dbReference>
<feature type="compositionally biased region" description="Basic and acidic residues" evidence="11">
    <location>
        <begin position="438"/>
        <end position="449"/>
    </location>
</feature>
<feature type="coiled-coil region" evidence="10">
    <location>
        <begin position="4"/>
        <end position="34"/>
    </location>
</feature>
<keyword evidence="5" id="KW-0931">ER-Golgi transport</keyword>
<feature type="coiled-coil region" evidence="10">
    <location>
        <begin position="69"/>
        <end position="144"/>
    </location>
</feature>
<feature type="region of interest" description="Disordered" evidence="11">
    <location>
        <begin position="390"/>
        <end position="449"/>
    </location>
</feature>
<dbReference type="GO" id="GO:0005789">
    <property type="term" value="C:endoplasmic reticulum membrane"/>
    <property type="evidence" value="ECO:0007669"/>
    <property type="project" value="UniProtKB-SubCell"/>
</dbReference>